<feature type="transmembrane region" description="Helical" evidence="8">
    <location>
        <begin position="135"/>
        <end position="156"/>
    </location>
</feature>
<proteinExistence type="inferred from homology"/>
<feature type="transmembrane region" description="Helical" evidence="8">
    <location>
        <begin position="12"/>
        <end position="34"/>
    </location>
</feature>
<evidence type="ECO:0000256" key="1">
    <source>
        <dbReference type="ARBA" id="ARBA00004651"/>
    </source>
</evidence>
<keyword evidence="6 8" id="KW-0472">Membrane</keyword>
<dbReference type="Pfam" id="PF07690">
    <property type="entry name" value="MFS_1"/>
    <property type="match status" value="1"/>
</dbReference>
<dbReference type="FunFam" id="1.20.1250.20:FF:000065">
    <property type="entry name" value="Putative MFS pantothenate transporter"/>
    <property type="match status" value="1"/>
</dbReference>
<evidence type="ECO:0000256" key="8">
    <source>
        <dbReference type="SAM" id="Phobius"/>
    </source>
</evidence>
<dbReference type="AlphaFoldDB" id="A0AAD6MXS0"/>
<feature type="transmembrane region" description="Helical" evidence="8">
    <location>
        <begin position="303"/>
        <end position="323"/>
    </location>
</feature>
<keyword evidence="2" id="KW-0813">Transport</keyword>
<dbReference type="InterPro" id="IPR011701">
    <property type="entry name" value="MFS"/>
</dbReference>
<dbReference type="Gene3D" id="1.20.1250.20">
    <property type="entry name" value="MFS general substrate transporter like domains"/>
    <property type="match status" value="2"/>
</dbReference>
<feature type="transmembrane region" description="Helical" evidence="8">
    <location>
        <begin position="335"/>
        <end position="352"/>
    </location>
</feature>
<organism evidence="9 10">
    <name type="scientific">Penicillium malachiteum</name>
    <dbReference type="NCBI Taxonomy" id="1324776"/>
    <lineage>
        <taxon>Eukaryota</taxon>
        <taxon>Fungi</taxon>
        <taxon>Dikarya</taxon>
        <taxon>Ascomycota</taxon>
        <taxon>Pezizomycotina</taxon>
        <taxon>Eurotiomycetes</taxon>
        <taxon>Eurotiomycetidae</taxon>
        <taxon>Eurotiales</taxon>
        <taxon>Aspergillaceae</taxon>
        <taxon>Penicillium</taxon>
    </lineage>
</organism>
<keyword evidence="3" id="KW-1003">Cell membrane</keyword>
<reference evidence="9" key="1">
    <citation type="journal article" date="2023" name="IMA Fungus">
        <title>Comparative genomic study of the Penicillium genus elucidates a diverse pangenome and 15 lateral gene transfer events.</title>
        <authorList>
            <person name="Petersen C."/>
            <person name="Sorensen T."/>
            <person name="Nielsen M.R."/>
            <person name="Sondergaard T.E."/>
            <person name="Sorensen J.L."/>
            <person name="Fitzpatrick D.A."/>
            <person name="Frisvad J.C."/>
            <person name="Nielsen K.L."/>
        </authorList>
    </citation>
    <scope>NUCLEOTIDE SEQUENCE</scope>
    <source>
        <strain evidence="9">IBT 17514</strain>
    </source>
</reference>
<comment type="similarity">
    <text evidence="7">Belongs to the major facilitator superfamily. Allantoate permease family.</text>
</comment>
<dbReference type="PANTHER" id="PTHR43791:SF37">
    <property type="entry name" value="MAJOR FACILITATOR SUPERFAMILY (MFS) PROFILE DOMAIN-CONTAINING PROTEIN"/>
    <property type="match status" value="1"/>
</dbReference>
<feature type="transmembrane region" description="Helical" evidence="8">
    <location>
        <begin position="103"/>
        <end position="123"/>
    </location>
</feature>
<feature type="transmembrane region" description="Helical" evidence="8">
    <location>
        <begin position="41"/>
        <end position="61"/>
    </location>
</feature>
<dbReference type="SUPFAM" id="SSF103473">
    <property type="entry name" value="MFS general substrate transporter"/>
    <property type="match status" value="1"/>
</dbReference>
<dbReference type="FunFam" id="1.20.1250.20:FF:000386">
    <property type="entry name" value="MFS general substrate transporter"/>
    <property type="match status" value="1"/>
</dbReference>
<evidence type="ECO:0000256" key="6">
    <source>
        <dbReference type="ARBA" id="ARBA00023136"/>
    </source>
</evidence>
<evidence type="ECO:0000256" key="4">
    <source>
        <dbReference type="ARBA" id="ARBA00022692"/>
    </source>
</evidence>
<evidence type="ECO:0000313" key="9">
    <source>
        <dbReference type="EMBL" id="KAJ5732123.1"/>
    </source>
</evidence>
<comment type="caution">
    <text evidence="9">The sequence shown here is derived from an EMBL/GenBank/DDBJ whole genome shotgun (WGS) entry which is preliminary data.</text>
</comment>
<name>A0AAD6MXS0_9EURO</name>
<dbReference type="EMBL" id="JAQJAN010000004">
    <property type="protein sequence ID" value="KAJ5732123.1"/>
    <property type="molecule type" value="Genomic_DNA"/>
</dbReference>
<dbReference type="InterPro" id="IPR036259">
    <property type="entry name" value="MFS_trans_sf"/>
</dbReference>
<feature type="transmembrane region" description="Helical" evidence="8">
    <location>
        <begin position="277"/>
        <end position="297"/>
    </location>
</feature>
<dbReference type="Proteomes" id="UP001215712">
    <property type="component" value="Unassembled WGS sequence"/>
</dbReference>
<evidence type="ECO:0000256" key="5">
    <source>
        <dbReference type="ARBA" id="ARBA00022989"/>
    </source>
</evidence>
<dbReference type="PANTHER" id="PTHR43791">
    <property type="entry name" value="PERMEASE-RELATED"/>
    <property type="match status" value="1"/>
</dbReference>
<sequence length="426" mass="48455">MKEALNMGGSELTYMDNVFTAGYVIGQIPAVILVTRVRPSLFIPTCELLWTVCTFCCSAVKTVEQLYAMRFLVGLFESAYFPCIVYLIGSWYTTSERAKRTTIFYSTTSLATMFSGYLQAGAYDGLNGHLGYAGWQWLFIICGVIGLPCALIGFVCNPDFPEMTRAFFLTPEEFQLARRRLEREGLAALGASTWDRWKILRIARHWQTWVLPIGYFIVQAACPNQQPTFELWLKAEGYSVYEINVLPTAQSAVAVVAQIAAGMLSDSPLFKRRRWQIITAMQLWTFIGSVILLVWTILLSARFFAYFVLWVAYGVPGVYFAWFPDLMRDDHEMRGFVIAVSNMFCYIMMIWFDDAVWRTAESPRFRPGFTAAATCSIVLVLWILGIRYLKGREEAKRAITASSSDEEDVTEVDLRTQEISKLEAEK</sequence>
<evidence type="ECO:0000256" key="3">
    <source>
        <dbReference type="ARBA" id="ARBA00022475"/>
    </source>
</evidence>
<comment type="subcellular location">
    <subcellularLocation>
        <location evidence="1">Cell membrane</location>
        <topology evidence="1">Multi-pass membrane protein</topology>
    </subcellularLocation>
</comment>
<evidence type="ECO:0000313" key="10">
    <source>
        <dbReference type="Proteomes" id="UP001215712"/>
    </source>
</evidence>
<protein>
    <recommendedName>
        <fullName evidence="11">Pantothenate transporter liz1</fullName>
    </recommendedName>
</protein>
<dbReference type="GO" id="GO:0022857">
    <property type="term" value="F:transmembrane transporter activity"/>
    <property type="evidence" value="ECO:0007669"/>
    <property type="project" value="InterPro"/>
</dbReference>
<gene>
    <name evidence="9" type="ORF">N7493_003604</name>
</gene>
<evidence type="ECO:0000256" key="2">
    <source>
        <dbReference type="ARBA" id="ARBA00022448"/>
    </source>
</evidence>
<feature type="transmembrane region" description="Helical" evidence="8">
    <location>
        <begin position="67"/>
        <end position="91"/>
    </location>
</feature>
<evidence type="ECO:0000256" key="7">
    <source>
        <dbReference type="ARBA" id="ARBA00037968"/>
    </source>
</evidence>
<keyword evidence="10" id="KW-1185">Reference proteome</keyword>
<evidence type="ECO:0008006" key="11">
    <source>
        <dbReference type="Google" id="ProtNLM"/>
    </source>
</evidence>
<accession>A0AAD6MXS0</accession>
<reference evidence="9" key="2">
    <citation type="submission" date="2023-01" db="EMBL/GenBank/DDBJ databases">
        <authorList>
            <person name="Petersen C."/>
        </authorList>
    </citation>
    <scope>NUCLEOTIDE SEQUENCE</scope>
    <source>
        <strain evidence="9">IBT 17514</strain>
    </source>
</reference>
<keyword evidence="5 8" id="KW-1133">Transmembrane helix</keyword>
<keyword evidence="4 8" id="KW-0812">Transmembrane</keyword>
<feature type="transmembrane region" description="Helical" evidence="8">
    <location>
        <begin position="368"/>
        <end position="389"/>
    </location>
</feature>
<dbReference type="GO" id="GO:0005886">
    <property type="term" value="C:plasma membrane"/>
    <property type="evidence" value="ECO:0007669"/>
    <property type="project" value="UniProtKB-SubCell"/>
</dbReference>